<feature type="region of interest" description="Disordered" evidence="1">
    <location>
        <begin position="244"/>
        <end position="267"/>
    </location>
</feature>
<accession>A0A8K0NNS5</accession>
<feature type="compositionally biased region" description="Basic and acidic residues" evidence="1">
    <location>
        <begin position="201"/>
        <end position="216"/>
    </location>
</feature>
<dbReference type="AlphaFoldDB" id="A0A8K0NNS5"/>
<proteinExistence type="predicted"/>
<gene>
    <name evidence="2" type="ORF">FFLO_02805</name>
</gene>
<protein>
    <submittedName>
        <fullName evidence="2">Uncharacterized protein</fullName>
    </submittedName>
</protein>
<comment type="caution">
    <text evidence="2">The sequence shown here is derived from an EMBL/GenBank/DDBJ whole genome shotgun (WGS) entry which is preliminary data.</text>
</comment>
<feature type="compositionally biased region" description="Polar residues" evidence="1">
    <location>
        <begin position="157"/>
        <end position="172"/>
    </location>
</feature>
<feature type="compositionally biased region" description="Low complexity" evidence="1">
    <location>
        <begin position="183"/>
        <end position="194"/>
    </location>
</feature>
<evidence type="ECO:0000256" key="1">
    <source>
        <dbReference type="SAM" id="MobiDB-lite"/>
    </source>
</evidence>
<feature type="region of interest" description="Disordered" evidence="1">
    <location>
        <begin position="1"/>
        <end position="56"/>
    </location>
</feature>
<feature type="region of interest" description="Disordered" evidence="1">
    <location>
        <begin position="133"/>
        <end position="223"/>
    </location>
</feature>
<feature type="compositionally biased region" description="Basic and acidic residues" evidence="1">
    <location>
        <begin position="69"/>
        <end position="81"/>
    </location>
</feature>
<evidence type="ECO:0000313" key="2">
    <source>
        <dbReference type="EMBL" id="KAG7558242.1"/>
    </source>
</evidence>
<evidence type="ECO:0000313" key="3">
    <source>
        <dbReference type="Proteomes" id="UP000812966"/>
    </source>
</evidence>
<feature type="region of interest" description="Disordered" evidence="1">
    <location>
        <begin position="69"/>
        <end position="89"/>
    </location>
</feature>
<organism evidence="2 3">
    <name type="scientific">Filobasidium floriforme</name>
    <dbReference type="NCBI Taxonomy" id="5210"/>
    <lineage>
        <taxon>Eukaryota</taxon>
        <taxon>Fungi</taxon>
        <taxon>Dikarya</taxon>
        <taxon>Basidiomycota</taxon>
        <taxon>Agaricomycotina</taxon>
        <taxon>Tremellomycetes</taxon>
        <taxon>Filobasidiales</taxon>
        <taxon>Filobasidiaceae</taxon>
        <taxon>Filobasidium</taxon>
    </lineage>
</organism>
<name>A0A8K0NNS5_9TREE</name>
<keyword evidence="3" id="KW-1185">Reference proteome</keyword>
<dbReference type="Proteomes" id="UP000812966">
    <property type="component" value="Unassembled WGS sequence"/>
</dbReference>
<dbReference type="EMBL" id="JABELV010000047">
    <property type="protein sequence ID" value="KAG7558242.1"/>
    <property type="molecule type" value="Genomic_DNA"/>
</dbReference>
<sequence length="425" mass="46030">MQVTRQLEMGPTASRPALRPSASISGSFNKNPPGARSSETTGLVLRPRAKVNMGNTDARYTLPAAPIDRRSPALTRNDAKTQGHGLSAVPSVAVRSERLWTGHKLTRDISMAAAEGPVQLYSPRATALTAATSALGAKSKQPDPITGVSRLGEDPRNNASRSILTRPSSPVNSDLEPGDYRPRSGVSPRSPARSSARKARLQSEHDRRLGDAHSKGAETLPRLQATGIALDMDQDEEESLQPFLLPSEEEMEVPGSPERSPVSARETIEVNSAAAEAKRDRKYADLLITNRSLMTLNRQHEAEVTRKDQIILTLRRQLRSSGQLQRASESMHAPGHIHPVSTDVAAHMETLDDIGLDDYLDCIAQIDTAVTRANARLELMVDKGRQALSAINDVRDGAKGRVLVVLDEDDYATTVHAESEPLPDG</sequence>
<reference evidence="2" key="1">
    <citation type="submission" date="2020-04" db="EMBL/GenBank/DDBJ databases">
        <title>Analysis of mating type loci in Filobasidium floriforme.</title>
        <authorList>
            <person name="Nowrousian M."/>
        </authorList>
    </citation>
    <scope>NUCLEOTIDE SEQUENCE</scope>
    <source>
        <strain evidence="2">CBS 6242</strain>
    </source>
</reference>